<organism evidence="2 3">
    <name type="scientific">Ophiocordyceps camponoti-rufipedis</name>
    <dbReference type="NCBI Taxonomy" id="2004952"/>
    <lineage>
        <taxon>Eukaryota</taxon>
        <taxon>Fungi</taxon>
        <taxon>Dikarya</taxon>
        <taxon>Ascomycota</taxon>
        <taxon>Pezizomycotina</taxon>
        <taxon>Sordariomycetes</taxon>
        <taxon>Hypocreomycetidae</taxon>
        <taxon>Hypocreales</taxon>
        <taxon>Ophiocordycipitaceae</taxon>
        <taxon>Ophiocordyceps</taxon>
    </lineage>
</organism>
<feature type="compositionally biased region" description="Basic and acidic residues" evidence="1">
    <location>
        <begin position="160"/>
        <end position="172"/>
    </location>
</feature>
<name>A0A2C5XWE1_9HYPO</name>
<protein>
    <submittedName>
        <fullName evidence="2">Uncharacterized protein</fullName>
    </submittedName>
</protein>
<proteinExistence type="predicted"/>
<dbReference type="Proteomes" id="UP000226431">
    <property type="component" value="Unassembled WGS sequence"/>
</dbReference>
<feature type="region of interest" description="Disordered" evidence="1">
    <location>
        <begin position="298"/>
        <end position="324"/>
    </location>
</feature>
<feature type="region of interest" description="Disordered" evidence="1">
    <location>
        <begin position="1"/>
        <end position="20"/>
    </location>
</feature>
<evidence type="ECO:0000256" key="1">
    <source>
        <dbReference type="SAM" id="MobiDB-lite"/>
    </source>
</evidence>
<keyword evidence="3" id="KW-1185">Reference proteome</keyword>
<gene>
    <name evidence="2" type="ORF">CDD80_3128</name>
</gene>
<evidence type="ECO:0000313" key="2">
    <source>
        <dbReference type="EMBL" id="PHH79999.1"/>
    </source>
</evidence>
<evidence type="ECO:0000313" key="3">
    <source>
        <dbReference type="Proteomes" id="UP000226431"/>
    </source>
</evidence>
<dbReference type="EMBL" id="NJES01000028">
    <property type="protein sequence ID" value="PHH79999.1"/>
    <property type="molecule type" value="Genomic_DNA"/>
</dbReference>
<dbReference type="OrthoDB" id="4586300at2759"/>
<dbReference type="AlphaFoldDB" id="A0A2C5XWE1"/>
<dbReference type="STRING" id="2004952.A0A2C5XWE1"/>
<comment type="caution">
    <text evidence="2">The sequence shown here is derived from an EMBL/GenBank/DDBJ whole genome shotgun (WGS) entry which is preliminary data.</text>
</comment>
<sequence length="324" mass="36236">MAETPSPTVPQLPQPLETPAELSDDNAMLLSILNSPFYAPTALNDLPQPRPNDLPDEYDPFPFHFRDALEDLILASQGLPLLDIYYHIAQTQLLARIFPMGEPGWFYTRRLQTLLVPPQDRPPQLESRWESFHRQLDYSAPEVWGSSAAAEKQQVQGNDSDARSPNRKDDARLAPSNANGTALRLSPLDLLGVLFSPVSAIVSETKKACNGVIESLSGAKQSAVVDSGRSSSDGKITYDARGLRVVEKVQRHHEDAQGFRKTIEVRSMIDADGNEFLTQTTVAVVPLEAYEDGWELFDDDSKREDSNREDSDQQSKKQGWFWKK</sequence>
<feature type="compositionally biased region" description="Basic and acidic residues" evidence="1">
    <location>
        <begin position="299"/>
        <end position="315"/>
    </location>
</feature>
<accession>A0A2C5XWE1</accession>
<feature type="region of interest" description="Disordered" evidence="1">
    <location>
        <begin position="147"/>
        <end position="178"/>
    </location>
</feature>
<reference evidence="2 3" key="1">
    <citation type="submission" date="2017-06" db="EMBL/GenBank/DDBJ databases">
        <title>Ant-infecting Ophiocordyceps genomes reveal a high diversity of potential behavioral manipulation genes and a possible major role for enterotoxins.</title>
        <authorList>
            <person name="De Bekker C."/>
            <person name="Evans H.C."/>
            <person name="Brachmann A."/>
            <person name="Hughes D.P."/>
        </authorList>
    </citation>
    <scope>NUCLEOTIDE SEQUENCE [LARGE SCALE GENOMIC DNA]</scope>
    <source>
        <strain evidence="2 3">Map16</strain>
    </source>
</reference>